<evidence type="ECO:0000313" key="1">
    <source>
        <dbReference type="EMBL" id="SVC23556.1"/>
    </source>
</evidence>
<accession>A0A382KHI9</accession>
<protein>
    <recommendedName>
        <fullName evidence="2">NIPSNAP domain-containing protein</fullName>
    </recommendedName>
</protein>
<dbReference type="EMBL" id="UINC01080533">
    <property type="protein sequence ID" value="SVC23556.1"/>
    <property type="molecule type" value="Genomic_DNA"/>
</dbReference>
<proteinExistence type="predicted"/>
<dbReference type="SUPFAM" id="SSF54909">
    <property type="entry name" value="Dimeric alpha+beta barrel"/>
    <property type="match status" value="1"/>
</dbReference>
<name>A0A382KHI9_9ZZZZ</name>
<dbReference type="AlphaFoldDB" id="A0A382KHI9"/>
<dbReference type="Gene3D" id="3.30.70.100">
    <property type="match status" value="1"/>
</dbReference>
<gene>
    <name evidence="1" type="ORF">METZ01_LOCUS276410</name>
</gene>
<organism evidence="1">
    <name type="scientific">marine metagenome</name>
    <dbReference type="NCBI Taxonomy" id="408172"/>
    <lineage>
        <taxon>unclassified sequences</taxon>
        <taxon>metagenomes</taxon>
        <taxon>ecological metagenomes</taxon>
    </lineage>
</organism>
<reference evidence="1" key="1">
    <citation type="submission" date="2018-05" db="EMBL/GenBank/DDBJ databases">
        <authorList>
            <person name="Lanie J.A."/>
            <person name="Ng W.-L."/>
            <person name="Kazmierczak K.M."/>
            <person name="Andrzejewski T.M."/>
            <person name="Davidsen T.M."/>
            <person name="Wayne K.J."/>
            <person name="Tettelin H."/>
            <person name="Glass J.I."/>
            <person name="Rusch D."/>
            <person name="Podicherti R."/>
            <person name="Tsui H.-C.T."/>
            <person name="Winkler M.E."/>
        </authorList>
    </citation>
    <scope>NUCLEOTIDE SEQUENCE</scope>
</reference>
<sequence length="100" mass="11366">MVSQLRIYTINRGMMDSWLKLFDEHIRPIHQGLGIPIEATWVNADRTEFLWVRSFNTVEEIPEKEAAYFASPGRSALGDLPTSHIAKMEVRVIEKVPAAA</sequence>
<evidence type="ECO:0008006" key="2">
    <source>
        <dbReference type="Google" id="ProtNLM"/>
    </source>
</evidence>
<dbReference type="InterPro" id="IPR011008">
    <property type="entry name" value="Dimeric_a/b-barrel"/>
</dbReference>